<keyword evidence="2" id="KW-1185">Reference proteome</keyword>
<organism evidence="1 2">
    <name type="scientific">Flagellimonas chongwuensis</name>
    <dbReference type="NCBI Taxonomy" id="2697365"/>
    <lineage>
        <taxon>Bacteria</taxon>
        <taxon>Pseudomonadati</taxon>
        <taxon>Bacteroidota</taxon>
        <taxon>Flavobacteriia</taxon>
        <taxon>Flavobacteriales</taxon>
        <taxon>Flavobacteriaceae</taxon>
        <taxon>Flagellimonas</taxon>
    </lineage>
</organism>
<proteinExistence type="predicted"/>
<gene>
    <name evidence="1" type="ORF">GUA46_16150</name>
</gene>
<evidence type="ECO:0000313" key="1">
    <source>
        <dbReference type="EMBL" id="NVN19872.1"/>
    </source>
</evidence>
<evidence type="ECO:0000313" key="2">
    <source>
        <dbReference type="Proteomes" id="UP000558089"/>
    </source>
</evidence>
<dbReference type="AlphaFoldDB" id="A0A850NMS7"/>
<name>A0A850NMS7_9FLAO</name>
<sequence>MKEMADIDDETFDVLKQIIIDGHDGSHPHLPNLGPDRAEILLELIKDVMYQPFVRKGKLKKASELRKIQIQSNSLKFKSD</sequence>
<reference evidence="1 2" key="1">
    <citation type="submission" date="2020-01" db="EMBL/GenBank/DDBJ databases">
        <title>Draft Genome Analysis of Muricauda sp. HICW Isolated from coastal seawater of PR China.</title>
        <authorList>
            <person name="Chen M.-X."/>
        </authorList>
    </citation>
    <scope>NUCLEOTIDE SEQUENCE [LARGE SCALE GENOMIC DNA]</scope>
    <source>
        <strain evidence="1 2">HICW</strain>
    </source>
</reference>
<dbReference type="Proteomes" id="UP000558089">
    <property type="component" value="Unassembled WGS sequence"/>
</dbReference>
<dbReference type="EMBL" id="WYET01000013">
    <property type="protein sequence ID" value="NVN19872.1"/>
    <property type="molecule type" value="Genomic_DNA"/>
</dbReference>
<protein>
    <submittedName>
        <fullName evidence="1">Uncharacterized protein</fullName>
    </submittedName>
</protein>
<accession>A0A850NMS7</accession>
<comment type="caution">
    <text evidence="1">The sequence shown here is derived from an EMBL/GenBank/DDBJ whole genome shotgun (WGS) entry which is preliminary data.</text>
</comment>